<accession>A0A367ZTH8</accession>
<reference evidence="2 3" key="1">
    <citation type="submission" date="2018-05" db="EMBL/GenBank/DDBJ databases">
        <title>A metagenomic window into the 2 km-deep terrestrial subsurface aquifer revealed taxonomically and functionally diverse microbial community comprising novel uncultured bacterial lineages.</title>
        <authorList>
            <person name="Kadnikov V.V."/>
            <person name="Mardanov A.V."/>
            <person name="Beletsky A.V."/>
            <person name="Banks D."/>
            <person name="Pimenov N.V."/>
            <person name="Frank Y.A."/>
            <person name="Karnachuk O.V."/>
            <person name="Ravin N.V."/>
        </authorList>
    </citation>
    <scope>NUCLEOTIDE SEQUENCE [LARGE SCALE GENOMIC DNA]</scope>
    <source>
        <strain evidence="2">BY5</strain>
    </source>
</reference>
<sequence>MIPAWKRILLGLVALGAAAAIWLPLCHKVFDDPPEAFHAATGIPPKARLLLNQHLHLWTDPESGAREMEKMRVRNAEWDFMARCFFVWALGNIALRDPALKGTVLPIMDRIIDETIRLEQENGLYFFLMPYAQAMPFKLQPARSQFLDGEIALMLGIRRVVEEKEAYRPLLAERVRWMVERMEQSPVLSAESYPDECWLFCNTVALAAIRISDFLDGNDHGEFFRRWVAAARAKLIEPKTGMLVSAYNVAGDTVMEGPEGSSIWMAAHCLALIDEPFAREQYEKAVQHLGRTIVGFGYSREWPELCPGHSDVDSGMILPLLEVSTGASGLAFVGAATFGDLPTLARLHRSLNLGGFGRQEGDRLKYCASNQVGDAVLLYSMVLGPVWQKVAGK</sequence>
<dbReference type="Pfam" id="PF18566">
    <property type="entry name" value="Ldi"/>
    <property type="match status" value="1"/>
</dbReference>
<organism evidence="2 3">
    <name type="scientific">Candidatus Ozemobacter sibiricus</name>
    <dbReference type="NCBI Taxonomy" id="2268124"/>
    <lineage>
        <taxon>Bacteria</taxon>
        <taxon>Candidatus Ozemobacteria</taxon>
        <taxon>Candidatus Ozemobacterales</taxon>
        <taxon>Candidatus Ozemobacteraceae</taxon>
        <taxon>Candidatus Ozemobacter</taxon>
    </lineage>
</organism>
<comment type="caution">
    <text evidence="2">The sequence shown here is derived from an EMBL/GenBank/DDBJ whole genome shotgun (WGS) entry which is preliminary data.</text>
</comment>
<gene>
    <name evidence="2" type="ORF">OZSIB_0587</name>
</gene>
<dbReference type="AlphaFoldDB" id="A0A367ZTH8"/>
<feature type="domain" description="Linalool dehydratase/isomerase" evidence="1">
    <location>
        <begin position="178"/>
        <end position="289"/>
    </location>
</feature>
<proteinExistence type="predicted"/>
<evidence type="ECO:0000313" key="3">
    <source>
        <dbReference type="Proteomes" id="UP000252355"/>
    </source>
</evidence>
<dbReference type="InterPro" id="IPR041411">
    <property type="entry name" value="Ldi"/>
</dbReference>
<dbReference type="Proteomes" id="UP000252355">
    <property type="component" value="Unassembled WGS sequence"/>
</dbReference>
<protein>
    <recommendedName>
        <fullName evidence="1">Linalool dehydratase/isomerase domain-containing protein</fullName>
    </recommendedName>
</protein>
<name>A0A367ZTH8_9BACT</name>
<evidence type="ECO:0000313" key="2">
    <source>
        <dbReference type="EMBL" id="RCK81453.1"/>
    </source>
</evidence>
<dbReference type="EMBL" id="QOQW01000001">
    <property type="protein sequence ID" value="RCK81453.1"/>
    <property type="molecule type" value="Genomic_DNA"/>
</dbReference>
<evidence type="ECO:0000259" key="1">
    <source>
        <dbReference type="Pfam" id="PF18566"/>
    </source>
</evidence>